<proteinExistence type="predicted"/>
<keyword evidence="1" id="KW-1133">Transmembrane helix</keyword>
<feature type="transmembrane region" description="Helical" evidence="1">
    <location>
        <begin position="63"/>
        <end position="90"/>
    </location>
</feature>
<protein>
    <submittedName>
        <fullName evidence="2">DUF4271 domain-containing protein</fullName>
    </submittedName>
</protein>
<feature type="transmembrane region" description="Helical" evidence="1">
    <location>
        <begin position="16"/>
        <end position="35"/>
    </location>
</feature>
<accession>A0ABY6LYL4</accession>
<feature type="transmembrane region" description="Helical" evidence="1">
    <location>
        <begin position="142"/>
        <end position="160"/>
    </location>
</feature>
<dbReference type="Proteomes" id="UP001163328">
    <property type="component" value="Chromosome"/>
</dbReference>
<reference evidence="2" key="1">
    <citation type="submission" date="2021-08" db="EMBL/GenBank/DDBJ databases">
        <title>Flavobacterium sp. strain CC-SYL302.</title>
        <authorList>
            <person name="Lin S.-Y."/>
            <person name="Lee T.-H."/>
            <person name="Young C.-C."/>
        </authorList>
    </citation>
    <scope>NUCLEOTIDE SEQUENCE</scope>
    <source>
        <strain evidence="2">CC-SYL302</strain>
    </source>
</reference>
<feature type="transmembrane region" description="Helical" evidence="1">
    <location>
        <begin position="96"/>
        <end position="116"/>
    </location>
</feature>
<keyword evidence="1" id="KW-0812">Transmembrane</keyword>
<evidence type="ECO:0000313" key="2">
    <source>
        <dbReference type="EMBL" id="UYW01276.1"/>
    </source>
</evidence>
<feature type="transmembrane region" description="Helical" evidence="1">
    <location>
        <begin position="196"/>
        <end position="218"/>
    </location>
</feature>
<name>A0ABY6LYL4_9FLAO</name>
<evidence type="ECO:0000313" key="3">
    <source>
        <dbReference type="Proteomes" id="UP001163328"/>
    </source>
</evidence>
<evidence type="ECO:0000256" key="1">
    <source>
        <dbReference type="SAM" id="Phobius"/>
    </source>
</evidence>
<gene>
    <name evidence="2" type="ORF">K5I29_12630</name>
</gene>
<keyword evidence="3" id="KW-1185">Reference proteome</keyword>
<feature type="transmembrane region" description="Helical" evidence="1">
    <location>
        <begin position="166"/>
        <end position="184"/>
    </location>
</feature>
<dbReference type="EMBL" id="CP081495">
    <property type="protein sequence ID" value="UYW01276.1"/>
    <property type="molecule type" value="Genomic_DNA"/>
</dbReference>
<dbReference type="RefSeq" id="WP_264433714.1">
    <property type="nucleotide sequence ID" value="NZ_CP081495.1"/>
</dbReference>
<organism evidence="2 3">
    <name type="scientific">Flavobacterium agricola</name>
    <dbReference type="NCBI Taxonomy" id="2870839"/>
    <lineage>
        <taxon>Bacteria</taxon>
        <taxon>Pseudomonadati</taxon>
        <taxon>Bacteroidota</taxon>
        <taxon>Flavobacteriia</taxon>
        <taxon>Flavobacteriales</taxon>
        <taxon>Flavobacteriaceae</taxon>
        <taxon>Flavobacterium</taxon>
    </lineage>
</organism>
<sequence>MDNLLFENRMVTTTDWATILFLLCFALIASNRQLFYAQFNDFVKLPVNDKFLKIYKEPEHLRTWFFISLYVVQIISFSFIIQIALSAYGYTTKDNFISFVRIITVLNFFVLSKHFCEKIIANTFNIDDIEHRVNLYKAYHRNYLGLIALPIALIGFYNNVNNLTSVNIIICLLLIINLVNYLNGIKNYKKAVFSNFLYFILYLCALEIAPYFFMYYFFTKS</sequence>
<dbReference type="Pfam" id="PF14093">
    <property type="entry name" value="DUF4271"/>
    <property type="match status" value="1"/>
</dbReference>
<keyword evidence="1" id="KW-0472">Membrane</keyword>
<dbReference type="InterPro" id="IPR025367">
    <property type="entry name" value="DUF4271"/>
</dbReference>